<reference evidence="1" key="1">
    <citation type="submission" date="2025-08" db="UniProtKB">
        <authorList>
            <consortium name="Ensembl"/>
        </authorList>
    </citation>
    <scope>IDENTIFICATION</scope>
</reference>
<organism evidence="1 2">
    <name type="scientific">Cyprinus carpio</name>
    <name type="common">Common carp</name>
    <dbReference type="NCBI Taxonomy" id="7962"/>
    <lineage>
        <taxon>Eukaryota</taxon>
        <taxon>Metazoa</taxon>
        <taxon>Chordata</taxon>
        <taxon>Craniata</taxon>
        <taxon>Vertebrata</taxon>
        <taxon>Euteleostomi</taxon>
        <taxon>Actinopterygii</taxon>
        <taxon>Neopterygii</taxon>
        <taxon>Teleostei</taxon>
        <taxon>Ostariophysi</taxon>
        <taxon>Cypriniformes</taxon>
        <taxon>Cyprinidae</taxon>
        <taxon>Cyprininae</taxon>
        <taxon>Cyprinus</taxon>
    </lineage>
</organism>
<reference evidence="1" key="2">
    <citation type="submission" date="2025-09" db="UniProtKB">
        <authorList>
            <consortium name="Ensembl"/>
        </authorList>
    </citation>
    <scope>IDENTIFICATION</scope>
</reference>
<sequence length="415" mass="47421">MAVQQKLTIRFIVSEGDIRKMTIWLKDNLQTNYSFNLQYQDPKFNNELCNLTDISELPEKPTIKIIPVINLTTIPAETECFSESSSQADTEILSNSSLDRSFQWPDIFHILKFSVDVEYRLCQGNLLYLKDGTNLKVIKEMKHDILEKLAETMYEFKAYPTKEEFEAVAKALVQSQACLKEQGSSYGWEGWKNSLKFKMGNYRNKMRQLGRLEVTMNGGKCGRHTADGNPPNKDIKKPKKGEINFLPENPEGMDDQTWKEKSQMDPLCGDGKLIWFFNRVVGKNLRENFFDALVNYSPNLIEIFRKKNGLAGQLLAELLRQTKVGSLPTDVRSHCLRGLPVILGDDPSTFFKTCCVMGECEATCKALWMAMGLLKALYKCSPFTILPLITHPHVLPNLYDFVHLSNTNEDLFIDI</sequence>
<dbReference type="Ensembl" id="ENSCCRT00010064879.1">
    <property type="protein sequence ID" value="ENSCCRP00010059165.1"/>
    <property type="gene ID" value="ENSCCRG00010025074.1"/>
</dbReference>
<name>A0A8C1LAJ7_CYPCA</name>
<keyword evidence="2" id="KW-1185">Reference proteome</keyword>
<dbReference type="AlphaFoldDB" id="A0A8C1LAJ7"/>
<protein>
    <submittedName>
        <fullName evidence="1">Uncharacterized protein</fullName>
    </submittedName>
</protein>
<dbReference type="Proteomes" id="UP000694427">
    <property type="component" value="Unplaced"/>
</dbReference>
<proteinExistence type="predicted"/>
<evidence type="ECO:0000313" key="2">
    <source>
        <dbReference type="Proteomes" id="UP000694427"/>
    </source>
</evidence>
<evidence type="ECO:0000313" key="1">
    <source>
        <dbReference type="Ensembl" id="ENSCCRP00010059165.1"/>
    </source>
</evidence>
<dbReference type="PANTHER" id="PTHR31025">
    <property type="entry name" value="SI:CH211-196P9.1-RELATED"/>
    <property type="match status" value="1"/>
</dbReference>
<accession>A0A8C1LAJ7</accession>
<dbReference type="PANTHER" id="PTHR31025:SF19">
    <property type="entry name" value="SI:CH73-42K18.1-RELATED"/>
    <property type="match status" value="1"/>
</dbReference>